<dbReference type="SUPFAM" id="SSF56112">
    <property type="entry name" value="Protein kinase-like (PK-like)"/>
    <property type="match status" value="1"/>
</dbReference>
<comment type="caution">
    <text evidence="1">The sequence shown here is derived from an EMBL/GenBank/DDBJ whole genome shotgun (WGS) entry which is preliminary data.</text>
</comment>
<proteinExistence type="predicted"/>
<keyword evidence="1" id="KW-0808">Transferase</keyword>
<accession>A0A7X6M8T3</accession>
<dbReference type="GO" id="GO:0016740">
    <property type="term" value="F:transferase activity"/>
    <property type="evidence" value="ECO:0007669"/>
    <property type="project" value="UniProtKB-KW"/>
</dbReference>
<reference evidence="1 2" key="1">
    <citation type="submission" date="2020-04" db="EMBL/GenBank/DDBJ databases">
        <title>MicrobeNet Type strains.</title>
        <authorList>
            <person name="Nicholson A.C."/>
        </authorList>
    </citation>
    <scope>NUCLEOTIDE SEQUENCE [LARGE SCALE GENOMIC DNA]</scope>
    <source>
        <strain evidence="1 2">ATCC 23612</strain>
    </source>
</reference>
<evidence type="ECO:0000313" key="2">
    <source>
        <dbReference type="Proteomes" id="UP000553209"/>
    </source>
</evidence>
<dbReference type="InterPro" id="IPR011009">
    <property type="entry name" value="Kinase-like_dom_sf"/>
</dbReference>
<keyword evidence="2" id="KW-1185">Reference proteome</keyword>
<evidence type="ECO:0000313" key="1">
    <source>
        <dbReference type="EMBL" id="NKY96696.1"/>
    </source>
</evidence>
<protein>
    <submittedName>
        <fullName evidence="1">Phosphotransferase</fullName>
    </submittedName>
</protein>
<gene>
    <name evidence="1" type="ORF">HGB44_03265</name>
</gene>
<name>A0A7X6M8T3_9ACTN</name>
<sequence length="225" mass="24695">MPAPASGGRLWEGNPLAERLLPPSIPRPRLLAEHTWGEPPDVFQALLFSFVEATPVSATPDLRAPLPRGLGSAWWAELRTVLHRLGQVPVPEGRRSHTPGFLDRIPTYLPEAGEAGVDLKVGTWVTSHADLHWANLTHHPLVLMDWEGWAAAPLGYDAAVLHAYALPEPGTAAVVREVFADVLDTEEGRLAHLIICAEIAQAAERDPIHRRLAPYARRFVLELMG</sequence>
<organism evidence="1 2">
    <name type="scientific">Nocardiopsis alborubida</name>
    <dbReference type="NCBI Taxonomy" id="146802"/>
    <lineage>
        <taxon>Bacteria</taxon>
        <taxon>Bacillati</taxon>
        <taxon>Actinomycetota</taxon>
        <taxon>Actinomycetes</taxon>
        <taxon>Streptosporangiales</taxon>
        <taxon>Nocardiopsidaceae</taxon>
        <taxon>Nocardiopsis</taxon>
    </lineage>
</organism>
<dbReference type="Proteomes" id="UP000553209">
    <property type="component" value="Unassembled WGS sequence"/>
</dbReference>
<dbReference type="AlphaFoldDB" id="A0A7X6M8T3"/>
<dbReference type="EMBL" id="JAAXPG010000002">
    <property type="protein sequence ID" value="NKY96696.1"/>
    <property type="molecule type" value="Genomic_DNA"/>
</dbReference>